<organism evidence="1 2">
    <name type="scientific">Streptomyces lincolnensis</name>
    <dbReference type="NCBI Taxonomy" id="1915"/>
    <lineage>
        <taxon>Bacteria</taxon>
        <taxon>Bacillati</taxon>
        <taxon>Actinomycetota</taxon>
        <taxon>Actinomycetes</taxon>
        <taxon>Kitasatosporales</taxon>
        <taxon>Streptomycetaceae</taxon>
        <taxon>Streptomyces</taxon>
    </lineage>
</organism>
<dbReference type="GO" id="GO:0003677">
    <property type="term" value="F:DNA binding"/>
    <property type="evidence" value="ECO:0007669"/>
    <property type="project" value="InterPro"/>
</dbReference>
<evidence type="ECO:0000313" key="2">
    <source>
        <dbReference type="Proteomes" id="UP000092598"/>
    </source>
</evidence>
<evidence type="ECO:0000313" key="1">
    <source>
        <dbReference type="EMBL" id="ANS68836.1"/>
    </source>
</evidence>
<dbReference type="PATRIC" id="fig|1915.4.peg.7294"/>
<dbReference type="InterPro" id="IPR010982">
    <property type="entry name" value="Lambda_DNA-bd_dom_sf"/>
</dbReference>
<dbReference type="SUPFAM" id="SSF47413">
    <property type="entry name" value="lambda repressor-like DNA-binding domains"/>
    <property type="match status" value="1"/>
</dbReference>
<dbReference type="EMBL" id="CP016438">
    <property type="protein sequence ID" value="ANS68836.1"/>
    <property type="molecule type" value="Genomic_DNA"/>
</dbReference>
<dbReference type="CDD" id="cd00093">
    <property type="entry name" value="HTH_XRE"/>
    <property type="match status" value="1"/>
</dbReference>
<reference evidence="1 2" key="1">
    <citation type="submission" date="2016-07" db="EMBL/GenBank/DDBJ databases">
        <title>Enhancement of antibiotic productionsby engineered nitrateutilization in actinobacteria.</title>
        <authorList>
            <person name="Meng S.C."/>
        </authorList>
    </citation>
    <scope>NUCLEOTIDE SEQUENCE [LARGE SCALE GENOMIC DNA]</scope>
    <source>
        <strain evidence="1 2">NRRL 2936</strain>
    </source>
</reference>
<protein>
    <submittedName>
        <fullName evidence="1">Uncharacterized protein</fullName>
    </submittedName>
</protein>
<proteinExistence type="predicted"/>
<dbReference type="KEGG" id="sls:SLINC_6612"/>
<dbReference type="Pfam" id="PF10901">
    <property type="entry name" value="DUF2690"/>
    <property type="match status" value="1"/>
</dbReference>
<keyword evidence="2" id="KW-1185">Reference proteome</keyword>
<name>A0A1B1MJN5_STRLN</name>
<dbReference type="OrthoDB" id="3386996at2"/>
<accession>A0A1B1MJN5</accession>
<sequence length="281" mass="29960">MTRPSPAPESARLAAALRELKERTGLSFVALEARTAYSKSSWDRYLNGRTLPPRQAVQALCRLAGEPEGRCLALWEIAEAASSGRAAEATRAPAEPEPEPELVPSLEKGTVTDVPVPSGARTHAVTLLAILCVVLVGALAAALFLWPPGDGSSRSSVSPSAVAPLCEGAACEGKSPMAMHCGARPDTLATYRTATGASLELRHSRMCGTSWARMWDTRIGDRLDMRADGPARSVRIADATDAKEYIYTYMTETRPGTTVRACFRPVAGGTEECFSGRVAKR</sequence>
<dbReference type="InterPro" id="IPR021224">
    <property type="entry name" value="DUF2690"/>
</dbReference>
<dbReference type="RefSeq" id="WP_067441997.1">
    <property type="nucleotide sequence ID" value="NZ_CP016438.1"/>
</dbReference>
<dbReference type="Proteomes" id="UP000092598">
    <property type="component" value="Chromosome"/>
</dbReference>
<gene>
    <name evidence="1" type="ORF">SLINC_6612</name>
</gene>
<dbReference type="AlphaFoldDB" id="A0A1B1MJN5"/>
<dbReference type="InterPro" id="IPR001387">
    <property type="entry name" value="Cro/C1-type_HTH"/>
</dbReference>
<dbReference type="Pfam" id="PF13560">
    <property type="entry name" value="HTH_31"/>
    <property type="match status" value="1"/>
</dbReference>